<evidence type="ECO:0000313" key="1">
    <source>
        <dbReference type="EMBL" id="EGI60022.1"/>
    </source>
</evidence>
<keyword evidence="2" id="KW-1185">Reference proteome</keyword>
<sequence>MLKNCFLTLEDKLYCHVFDQFDQLSYDVSDILALVTCKQSQTNRKSRVLLDMGVQISSVRFPKGSSCCEWFIVIADFGVFREESTRDTEKGTKGAGSDSYDLEREIDLWKRDLRNSGSVQMSEAEWPGVRPGTRVTYPFDHPESYQAQRLLKLDRPYSIRLDL</sequence>
<organism evidence="2">
    <name type="scientific">Acromyrmex echinatior</name>
    <name type="common">Panamanian leafcutter ant</name>
    <name type="synonym">Acromyrmex octospinosus echinatior</name>
    <dbReference type="NCBI Taxonomy" id="103372"/>
    <lineage>
        <taxon>Eukaryota</taxon>
        <taxon>Metazoa</taxon>
        <taxon>Ecdysozoa</taxon>
        <taxon>Arthropoda</taxon>
        <taxon>Hexapoda</taxon>
        <taxon>Insecta</taxon>
        <taxon>Pterygota</taxon>
        <taxon>Neoptera</taxon>
        <taxon>Endopterygota</taxon>
        <taxon>Hymenoptera</taxon>
        <taxon>Apocrita</taxon>
        <taxon>Aculeata</taxon>
        <taxon>Formicoidea</taxon>
        <taxon>Formicidae</taxon>
        <taxon>Myrmicinae</taxon>
        <taxon>Acromyrmex</taxon>
    </lineage>
</organism>
<gene>
    <name evidence="1" type="ORF">G5I_11810</name>
</gene>
<reference evidence="1" key="1">
    <citation type="submission" date="2011-02" db="EMBL/GenBank/DDBJ databases">
        <title>The genome of the leaf-cutting ant Acromyrmex echinatior suggests key adaptations to social evolution and fungus farming.</title>
        <authorList>
            <person name="Nygaard S."/>
            <person name="Zhang G."/>
        </authorList>
    </citation>
    <scope>NUCLEOTIDE SEQUENCE</scope>
</reference>
<protein>
    <submittedName>
        <fullName evidence="1">Uncharacterized protein</fullName>
    </submittedName>
</protein>
<evidence type="ECO:0000313" key="2">
    <source>
        <dbReference type="Proteomes" id="UP000007755"/>
    </source>
</evidence>
<dbReference type="AlphaFoldDB" id="F4X0N0"/>
<dbReference type="Proteomes" id="UP000007755">
    <property type="component" value="Unassembled WGS sequence"/>
</dbReference>
<dbReference type="EMBL" id="GL888498">
    <property type="protein sequence ID" value="EGI60022.1"/>
    <property type="molecule type" value="Genomic_DNA"/>
</dbReference>
<proteinExistence type="predicted"/>
<dbReference type="InParanoid" id="F4X0N0"/>
<name>F4X0N0_ACREC</name>
<accession>F4X0N0</accession>